<dbReference type="InterPro" id="IPR011990">
    <property type="entry name" value="TPR-like_helical_dom_sf"/>
</dbReference>
<proteinExistence type="inferred from homology"/>
<evidence type="ECO:0000313" key="3">
    <source>
        <dbReference type="Proteomes" id="UP001472866"/>
    </source>
</evidence>
<keyword evidence="3" id="KW-1185">Reference proteome</keyword>
<dbReference type="GO" id="GO:0005829">
    <property type="term" value="C:cytosol"/>
    <property type="evidence" value="ECO:0007669"/>
    <property type="project" value="TreeGrafter"/>
</dbReference>
<dbReference type="EMBL" id="CP151509">
    <property type="protein sequence ID" value="WZN64267.1"/>
    <property type="molecule type" value="Genomic_DNA"/>
</dbReference>
<dbReference type="Proteomes" id="UP001472866">
    <property type="component" value="Chromosome 09"/>
</dbReference>
<sequence length="293" mass="32054">MPVDRIQKKLEDCVEREDFYQAQQLCLSLYSRYKRKDACKAYDALVSGVGLLFPRGDVSAGTELALTLAKGYVDAGVEFDAGSLSRVHAILDAYPEGAGMPSVASCEKFVDLCSRWCQSHGRVTEAKVLHEKLGRYTLRCVGEECAGRALLHSMRGNNLSDIVAVMTTTASRATPEEEDLIVVKTVLRFVNFRSRSKADLGAYSKVGVALVDMYHKQTGRTPPDTPAMNFLRLALEALGAQSAGLLAGLREKYGLMLGQDPSIVGEVDEILSKLRPRAAKPPDLSQMFKTLFA</sequence>
<dbReference type="AlphaFoldDB" id="A0AAX4PD38"/>
<dbReference type="Gene3D" id="1.25.40.10">
    <property type="entry name" value="Tetratricopeptide repeat domain"/>
    <property type="match status" value="1"/>
</dbReference>
<reference evidence="2 3" key="1">
    <citation type="submission" date="2024-03" db="EMBL/GenBank/DDBJ databases">
        <title>Complete genome sequence of the green alga Chloropicon roscoffensis RCC1871.</title>
        <authorList>
            <person name="Lemieux C."/>
            <person name="Pombert J.-F."/>
            <person name="Otis C."/>
            <person name="Turmel M."/>
        </authorList>
    </citation>
    <scope>NUCLEOTIDE SEQUENCE [LARGE SCALE GENOMIC DNA]</scope>
    <source>
        <strain evidence="2 3">RCC1871</strain>
    </source>
</reference>
<organism evidence="2 3">
    <name type="scientific">Chloropicon roscoffensis</name>
    <dbReference type="NCBI Taxonomy" id="1461544"/>
    <lineage>
        <taxon>Eukaryota</taxon>
        <taxon>Viridiplantae</taxon>
        <taxon>Chlorophyta</taxon>
        <taxon>Chloropicophyceae</taxon>
        <taxon>Chloropicales</taxon>
        <taxon>Chloropicaceae</taxon>
        <taxon>Chloropicon</taxon>
    </lineage>
</organism>
<dbReference type="InterPro" id="IPR007317">
    <property type="entry name" value="GET4"/>
</dbReference>
<dbReference type="PANTHER" id="PTHR12875:SF0">
    <property type="entry name" value="GOLGI TO ER TRAFFIC PROTEIN 4 HOMOLOG"/>
    <property type="match status" value="1"/>
</dbReference>
<name>A0AAX4PD38_9CHLO</name>
<accession>A0AAX4PD38</accession>
<evidence type="ECO:0000256" key="1">
    <source>
        <dbReference type="ARBA" id="ARBA00005351"/>
    </source>
</evidence>
<protein>
    <submittedName>
        <fullName evidence="2">Golgi to ER traffic protein</fullName>
    </submittedName>
</protein>
<dbReference type="GO" id="GO:0045048">
    <property type="term" value="P:protein insertion into ER membrane"/>
    <property type="evidence" value="ECO:0007669"/>
    <property type="project" value="InterPro"/>
</dbReference>
<dbReference type="PANTHER" id="PTHR12875">
    <property type="entry name" value="GOLGI TO ER TRAFFIC PROTEIN 4 HOMOLOG"/>
    <property type="match status" value="1"/>
</dbReference>
<evidence type="ECO:0000313" key="2">
    <source>
        <dbReference type="EMBL" id="WZN64267.1"/>
    </source>
</evidence>
<dbReference type="Pfam" id="PF04190">
    <property type="entry name" value="GET4"/>
    <property type="match status" value="1"/>
</dbReference>
<gene>
    <name evidence="2" type="ORF">HKI87_09g58220</name>
</gene>
<comment type="similarity">
    <text evidence="1">Belongs to the GET4 family.</text>
</comment>